<keyword evidence="3" id="KW-1185">Reference proteome</keyword>
<sequence>MHVTIRQLDKAIPLVCCPHRGPYRQIGQAFDALDSWTSGQAFEPARVFALYYDDPSATPPEALHSAAGVALPADTPLGDGLERAEIPSGRYAVLLHKGPYPALEVSYRWLFEQWLPNSGETQIDAPCIEEYLNTPHDVAPQELLTEIWVPLQAR</sequence>
<evidence type="ECO:0000313" key="3">
    <source>
        <dbReference type="Proteomes" id="UP001168540"/>
    </source>
</evidence>
<dbReference type="EMBL" id="JAUEDK010000004">
    <property type="protein sequence ID" value="MDN0073988.1"/>
    <property type="molecule type" value="Genomic_DNA"/>
</dbReference>
<dbReference type="RefSeq" id="WP_289828537.1">
    <property type="nucleotide sequence ID" value="NZ_JAUEDK010000004.1"/>
</dbReference>
<dbReference type="InterPro" id="IPR011256">
    <property type="entry name" value="Reg_factor_effector_dom_sf"/>
</dbReference>
<dbReference type="InterPro" id="IPR029442">
    <property type="entry name" value="GyrI-like"/>
</dbReference>
<accession>A0ABT7XJV8</accession>
<comment type="caution">
    <text evidence="2">The sequence shown here is derived from an EMBL/GenBank/DDBJ whole genome shotgun (WGS) entry which is preliminary data.</text>
</comment>
<dbReference type="InterPro" id="IPR010499">
    <property type="entry name" value="AraC_E-bd"/>
</dbReference>
<proteinExistence type="predicted"/>
<dbReference type="PANTHER" id="PTHR40055:SF1">
    <property type="entry name" value="TRANSCRIPTIONAL REGULATOR YGIV-RELATED"/>
    <property type="match status" value="1"/>
</dbReference>
<protein>
    <submittedName>
        <fullName evidence="2">GyrI-like domain-containing protein</fullName>
    </submittedName>
</protein>
<organism evidence="2 3">
    <name type="scientific">Crenobacter oryzisoli</name>
    <dbReference type="NCBI Taxonomy" id="3056844"/>
    <lineage>
        <taxon>Bacteria</taxon>
        <taxon>Pseudomonadati</taxon>
        <taxon>Pseudomonadota</taxon>
        <taxon>Betaproteobacteria</taxon>
        <taxon>Neisseriales</taxon>
        <taxon>Neisseriaceae</taxon>
        <taxon>Crenobacter</taxon>
    </lineage>
</organism>
<evidence type="ECO:0000313" key="2">
    <source>
        <dbReference type="EMBL" id="MDN0073988.1"/>
    </source>
</evidence>
<dbReference type="PANTHER" id="PTHR40055">
    <property type="entry name" value="TRANSCRIPTIONAL REGULATOR YGIV-RELATED"/>
    <property type="match status" value="1"/>
</dbReference>
<feature type="domain" description="AraC effector-binding" evidence="1">
    <location>
        <begin position="1"/>
        <end position="152"/>
    </location>
</feature>
<dbReference type="Proteomes" id="UP001168540">
    <property type="component" value="Unassembled WGS sequence"/>
</dbReference>
<reference evidence="2" key="1">
    <citation type="submission" date="2023-06" db="EMBL/GenBank/DDBJ databases">
        <authorList>
            <person name="Zhang S."/>
        </authorList>
    </citation>
    <scope>NUCLEOTIDE SEQUENCE</scope>
    <source>
        <strain evidence="2">SG2303</strain>
    </source>
</reference>
<dbReference type="Gene3D" id="3.20.80.10">
    <property type="entry name" value="Regulatory factor, effector binding domain"/>
    <property type="match status" value="1"/>
</dbReference>
<gene>
    <name evidence="2" type="ORF">QU481_03650</name>
</gene>
<dbReference type="SMART" id="SM00871">
    <property type="entry name" value="AraC_E_bind"/>
    <property type="match status" value="1"/>
</dbReference>
<dbReference type="Pfam" id="PF06445">
    <property type="entry name" value="GyrI-like"/>
    <property type="match status" value="1"/>
</dbReference>
<name>A0ABT7XJV8_9NEIS</name>
<dbReference type="InterPro" id="IPR050908">
    <property type="entry name" value="SmbC-like"/>
</dbReference>
<dbReference type="SUPFAM" id="SSF55136">
    <property type="entry name" value="Probable bacterial effector-binding domain"/>
    <property type="match status" value="1"/>
</dbReference>
<evidence type="ECO:0000259" key="1">
    <source>
        <dbReference type="SMART" id="SM00871"/>
    </source>
</evidence>